<protein>
    <submittedName>
        <fullName evidence="1">Uncharacterized protein</fullName>
    </submittedName>
</protein>
<keyword evidence="2" id="KW-1185">Reference proteome</keyword>
<dbReference type="AlphaFoldDB" id="A0A8T0DTH2"/>
<gene>
    <name evidence="1" type="ORF">P879_07767</name>
</gene>
<comment type="caution">
    <text evidence="1">The sequence shown here is derived from an EMBL/GenBank/DDBJ whole genome shotgun (WGS) entry which is preliminary data.</text>
</comment>
<accession>A0A8T0DTH2</accession>
<evidence type="ECO:0000313" key="2">
    <source>
        <dbReference type="Proteomes" id="UP000699462"/>
    </source>
</evidence>
<name>A0A8T0DTH2_9TREM</name>
<dbReference type="Proteomes" id="UP000699462">
    <property type="component" value="Unassembled WGS sequence"/>
</dbReference>
<evidence type="ECO:0000313" key="1">
    <source>
        <dbReference type="EMBL" id="KAF8570482.1"/>
    </source>
</evidence>
<dbReference type="EMBL" id="JTDF01001106">
    <property type="protein sequence ID" value="KAF8570482.1"/>
    <property type="molecule type" value="Genomic_DNA"/>
</dbReference>
<sequence length="203" mass="22929">MNTVVNDDQPKRTVPVSLPNNGWPSEVQLPVCKDPLTDNVKPLFNWSNIPSGAQPRCPGCGCRQHRIHFETHWPQTMTVKQEEQQRAYSEYLEAFKTSCVCEASRASRVIPVIPCCEEPIKRPCDALVYHRCCCYSGQTHSSDACNCPSSHDAGLNYYDYGRPINDTCCDIQQNDSKLCNPVPCELMHCLCHENEIPTTHCHC</sequence>
<reference evidence="1 2" key="1">
    <citation type="submission" date="2019-07" db="EMBL/GenBank/DDBJ databases">
        <title>Annotation for the trematode Paragonimus westermani.</title>
        <authorList>
            <person name="Choi Y.-J."/>
        </authorList>
    </citation>
    <scope>NUCLEOTIDE SEQUENCE [LARGE SCALE GENOMIC DNA]</scope>
    <source>
        <strain evidence="1">180907_Pwestermani</strain>
    </source>
</reference>
<proteinExistence type="predicted"/>
<dbReference type="OrthoDB" id="6256596at2759"/>
<organism evidence="1 2">
    <name type="scientific">Paragonimus westermani</name>
    <dbReference type="NCBI Taxonomy" id="34504"/>
    <lineage>
        <taxon>Eukaryota</taxon>
        <taxon>Metazoa</taxon>
        <taxon>Spiralia</taxon>
        <taxon>Lophotrochozoa</taxon>
        <taxon>Platyhelminthes</taxon>
        <taxon>Trematoda</taxon>
        <taxon>Digenea</taxon>
        <taxon>Plagiorchiida</taxon>
        <taxon>Troglotremata</taxon>
        <taxon>Troglotrematidae</taxon>
        <taxon>Paragonimus</taxon>
    </lineage>
</organism>